<dbReference type="EC" id="3.4.16.4" evidence="3"/>
<accession>A0ABX0XEZ1</accession>
<dbReference type="RefSeq" id="WP_168038570.1">
    <property type="nucleotide sequence ID" value="NZ_JAATJH010000005.1"/>
</dbReference>
<evidence type="ECO:0000313" key="3">
    <source>
        <dbReference type="EMBL" id="NJC27449.1"/>
    </source>
</evidence>
<dbReference type="InterPro" id="IPR000667">
    <property type="entry name" value="Peptidase_S13"/>
</dbReference>
<sequence>MHSANHHLHFLLFLSLFLALSRVQGQGDGRAGLSTSEREKLSRLVDQNTVFEQGISGFSLYDVSTSARLYDYNADRLFVPASNVKLFTFYVANRVLGNRAPAVFYQNYLDHLELWGTGYPLTLHPQFLADDLLTPWLRQKGIAPNTNVLGTSGRAPLGETPKPIIIHYPTGQDQLPRYGAGWSWDDYNGGYVFERSTFPMFGNRLYVEQQESEVPGVPFVYSSPPNALSQITQDADQRPRTWRREFDNGFVVRPGYLPNSYPLQRSLTLSPVWMVSELNAALPGLNASPGYQPYPPRADLNTFEVTLPDTVYRRFLQNSDNYLAEQLLLLAAAQRYGVPDEERIIDYARDTLFPALGISDFRWVDGSGLSRYNLVTPRQLTRIVMALDQEVGRERLLDLLPSGGGDNGTLKRRFDGASEPYVWAKTGSLSGVACISGLVKTKRGRWLAFSFMHNNFVQSSLRYYIEMEKVLGWCYEEL</sequence>
<comment type="similarity">
    <text evidence="1">Belongs to the peptidase S13 family.</text>
</comment>
<keyword evidence="3" id="KW-0121">Carboxypeptidase</keyword>
<keyword evidence="2 3" id="KW-0378">Hydrolase</keyword>
<dbReference type="Proteomes" id="UP000770785">
    <property type="component" value="Unassembled WGS sequence"/>
</dbReference>
<dbReference type="EMBL" id="JAATJH010000005">
    <property type="protein sequence ID" value="NJC27449.1"/>
    <property type="molecule type" value="Genomic_DNA"/>
</dbReference>
<dbReference type="PANTHER" id="PTHR30023:SF0">
    <property type="entry name" value="PENICILLIN-SENSITIVE CARBOXYPEPTIDASE A"/>
    <property type="match status" value="1"/>
</dbReference>
<proteinExistence type="inferred from homology"/>
<dbReference type="Pfam" id="PF02113">
    <property type="entry name" value="Peptidase_S13"/>
    <property type="match status" value="2"/>
</dbReference>
<evidence type="ECO:0000313" key="4">
    <source>
        <dbReference type="Proteomes" id="UP000770785"/>
    </source>
</evidence>
<dbReference type="GO" id="GO:0009002">
    <property type="term" value="F:serine-type D-Ala-D-Ala carboxypeptidase activity"/>
    <property type="evidence" value="ECO:0007669"/>
    <property type="project" value="UniProtKB-EC"/>
</dbReference>
<dbReference type="SUPFAM" id="SSF56601">
    <property type="entry name" value="beta-lactamase/transpeptidase-like"/>
    <property type="match status" value="1"/>
</dbReference>
<gene>
    <name evidence="3" type="ORF">GGR27_002966</name>
</gene>
<dbReference type="InterPro" id="IPR012338">
    <property type="entry name" value="Beta-lactam/transpept-like"/>
</dbReference>
<keyword evidence="3" id="KW-0645">Protease</keyword>
<dbReference type="PRINTS" id="PR00922">
    <property type="entry name" value="DADACBPTASE3"/>
</dbReference>
<name>A0ABX0XEZ1_9BACT</name>
<comment type="caution">
    <text evidence="3">The sequence shown here is derived from an EMBL/GenBank/DDBJ whole genome shotgun (WGS) entry which is preliminary data.</text>
</comment>
<organism evidence="3 4">
    <name type="scientific">Neolewinella antarctica</name>
    <dbReference type="NCBI Taxonomy" id="442734"/>
    <lineage>
        <taxon>Bacteria</taxon>
        <taxon>Pseudomonadati</taxon>
        <taxon>Bacteroidota</taxon>
        <taxon>Saprospiria</taxon>
        <taxon>Saprospirales</taxon>
        <taxon>Lewinellaceae</taxon>
        <taxon>Neolewinella</taxon>
    </lineage>
</organism>
<protein>
    <submittedName>
        <fullName evidence="3">D-alanyl-D-alanine carboxypeptidase/D-alanyl-D-alanine-endopeptidase (Penicillin-binding protein 4)</fullName>
        <ecNumber evidence="3">3.4.16.4</ecNumber>
        <ecNumber evidence="3">3.4.21.-</ecNumber>
    </submittedName>
</protein>
<evidence type="ECO:0000256" key="1">
    <source>
        <dbReference type="ARBA" id="ARBA00006096"/>
    </source>
</evidence>
<dbReference type="Gene3D" id="3.40.710.10">
    <property type="entry name" value="DD-peptidase/beta-lactamase superfamily"/>
    <property type="match status" value="2"/>
</dbReference>
<dbReference type="EC" id="3.4.21.-" evidence="3"/>
<evidence type="ECO:0000256" key="2">
    <source>
        <dbReference type="ARBA" id="ARBA00022801"/>
    </source>
</evidence>
<reference evidence="3 4" key="1">
    <citation type="submission" date="2020-03" db="EMBL/GenBank/DDBJ databases">
        <title>Genomic Encyclopedia of Type Strains, Phase IV (KMG-IV): sequencing the most valuable type-strain genomes for metagenomic binning, comparative biology and taxonomic classification.</title>
        <authorList>
            <person name="Goeker M."/>
        </authorList>
    </citation>
    <scope>NUCLEOTIDE SEQUENCE [LARGE SCALE GENOMIC DNA]</scope>
    <source>
        <strain evidence="3 4">DSM 105096</strain>
    </source>
</reference>
<keyword evidence="4" id="KW-1185">Reference proteome</keyword>
<dbReference type="PANTHER" id="PTHR30023">
    <property type="entry name" value="D-ALANYL-D-ALANINE CARBOXYPEPTIDASE"/>
    <property type="match status" value="1"/>
</dbReference>